<evidence type="ECO:0000256" key="4">
    <source>
        <dbReference type="ARBA" id="ARBA00022679"/>
    </source>
</evidence>
<comment type="caution">
    <text evidence="7">The sequence shown here is derived from an EMBL/GenBank/DDBJ whole genome shotgun (WGS) entry which is preliminary data.</text>
</comment>
<evidence type="ECO:0000259" key="6">
    <source>
        <dbReference type="Pfam" id="PF02302"/>
    </source>
</evidence>
<dbReference type="EMBL" id="LJRI01001655">
    <property type="protein sequence ID" value="KPY55260.1"/>
    <property type="molecule type" value="Genomic_DNA"/>
</dbReference>
<dbReference type="InterPro" id="IPR050864">
    <property type="entry name" value="Bacterial_PTS_Sugar_Transport"/>
</dbReference>
<feature type="non-terminal residue" evidence="7">
    <location>
        <position position="124"/>
    </location>
</feature>
<name>A0A0P9ZXE2_PSESX</name>
<evidence type="ECO:0000313" key="7">
    <source>
        <dbReference type="EMBL" id="KPY55260.1"/>
    </source>
</evidence>
<keyword evidence="2" id="KW-0597">Phosphoprotein</keyword>
<proteinExistence type="predicted"/>
<sequence>MVMKLAIVTACPNGKVSSVLSARLLEAAALRQGWETSVEIIDPNKADQQLSAEDIQAADLVLVVNTGPVDLSRFVGKRLFQDSPAHALQDVDGFLQRVAKEAQVHVASQAAAPQATGTSVGNAG</sequence>
<dbReference type="AlphaFoldDB" id="A0A0P9ZXE2"/>
<keyword evidence="4 7" id="KW-0808">Transferase</keyword>
<dbReference type="InterPro" id="IPR003501">
    <property type="entry name" value="PTS_EIIB_2/3"/>
</dbReference>
<dbReference type="Pfam" id="PF02302">
    <property type="entry name" value="PTS_IIB"/>
    <property type="match status" value="1"/>
</dbReference>
<evidence type="ECO:0000256" key="2">
    <source>
        <dbReference type="ARBA" id="ARBA00022553"/>
    </source>
</evidence>
<dbReference type="GO" id="GO:0090563">
    <property type="term" value="F:protein-phosphocysteine-sugar phosphotransferase activity"/>
    <property type="evidence" value="ECO:0007669"/>
    <property type="project" value="TreeGrafter"/>
</dbReference>
<dbReference type="GO" id="GO:0005886">
    <property type="term" value="C:plasma membrane"/>
    <property type="evidence" value="ECO:0007669"/>
    <property type="project" value="TreeGrafter"/>
</dbReference>
<dbReference type="Proteomes" id="UP000050384">
    <property type="component" value="Unassembled WGS sequence"/>
</dbReference>
<keyword evidence="1" id="KW-0813">Transport</keyword>
<dbReference type="PANTHER" id="PTHR30505:SF34">
    <property type="entry name" value="FRUCTOSE-LIKE PERMEASE IIC COMPONENT 2"/>
    <property type="match status" value="1"/>
</dbReference>
<keyword evidence="5" id="KW-0598">Phosphotransferase system</keyword>
<organism evidence="7 8">
    <name type="scientific">Pseudomonas syringae pv. spinaceae</name>
    <dbReference type="NCBI Taxonomy" id="264459"/>
    <lineage>
        <taxon>Bacteria</taxon>
        <taxon>Pseudomonadati</taxon>
        <taxon>Pseudomonadota</taxon>
        <taxon>Gammaproteobacteria</taxon>
        <taxon>Pseudomonadales</taxon>
        <taxon>Pseudomonadaceae</taxon>
        <taxon>Pseudomonas</taxon>
        <taxon>Pseudomonas syringae</taxon>
    </lineage>
</organism>
<dbReference type="PANTHER" id="PTHR30505">
    <property type="entry name" value="FRUCTOSE-LIKE PERMEASE"/>
    <property type="match status" value="1"/>
</dbReference>
<evidence type="ECO:0000256" key="3">
    <source>
        <dbReference type="ARBA" id="ARBA00022597"/>
    </source>
</evidence>
<dbReference type="SUPFAM" id="SSF52794">
    <property type="entry name" value="PTS system IIB component-like"/>
    <property type="match status" value="1"/>
</dbReference>
<dbReference type="CDD" id="cd05569">
    <property type="entry name" value="PTS_IIB_fructose"/>
    <property type="match status" value="1"/>
</dbReference>
<dbReference type="InterPro" id="IPR036095">
    <property type="entry name" value="PTS_EIIB-like_sf"/>
</dbReference>
<protein>
    <submittedName>
        <fullName evidence="7">Phosphotransferase system, fructose-specific IIBC component</fullName>
    </submittedName>
</protein>
<dbReference type="Gene3D" id="3.40.50.2300">
    <property type="match status" value="1"/>
</dbReference>
<gene>
    <name evidence="7" type="ORF">ALO94_00624</name>
</gene>
<dbReference type="InterPro" id="IPR003353">
    <property type="entry name" value="PTS_IIB_fruc"/>
</dbReference>
<evidence type="ECO:0000256" key="1">
    <source>
        <dbReference type="ARBA" id="ARBA00022448"/>
    </source>
</evidence>
<dbReference type="GO" id="GO:0022877">
    <property type="term" value="F:protein-N(PI)-phosphohistidine-fructose phosphotransferase system transporter activity"/>
    <property type="evidence" value="ECO:0007669"/>
    <property type="project" value="InterPro"/>
</dbReference>
<keyword evidence="3" id="KW-0762">Sugar transport</keyword>
<evidence type="ECO:0000256" key="5">
    <source>
        <dbReference type="ARBA" id="ARBA00022683"/>
    </source>
</evidence>
<feature type="domain" description="Phosphotransferase system EIIB component type 2/3" evidence="6">
    <location>
        <begin position="7"/>
        <end position="96"/>
    </location>
</feature>
<evidence type="ECO:0000313" key="8">
    <source>
        <dbReference type="Proteomes" id="UP000050384"/>
    </source>
</evidence>
<reference evidence="7 8" key="1">
    <citation type="submission" date="2015-09" db="EMBL/GenBank/DDBJ databases">
        <title>Genome announcement of multiple Pseudomonas syringae strains.</title>
        <authorList>
            <person name="Thakur S."/>
            <person name="Wang P.W."/>
            <person name="Gong Y."/>
            <person name="Weir B.S."/>
            <person name="Guttman D.S."/>
        </authorList>
    </citation>
    <scope>NUCLEOTIDE SEQUENCE [LARGE SCALE GENOMIC DNA]</scope>
    <source>
        <strain evidence="7 8">ICMP16929</strain>
    </source>
</reference>
<accession>A0A0P9ZXE2</accession>
<dbReference type="GO" id="GO:0009401">
    <property type="term" value="P:phosphoenolpyruvate-dependent sugar phosphotransferase system"/>
    <property type="evidence" value="ECO:0007669"/>
    <property type="project" value="UniProtKB-KW"/>
</dbReference>